<organism evidence="1 2">
    <name type="scientific">Lysinibacillus agricola</name>
    <dbReference type="NCBI Taxonomy" id="2590012"/>
    <lineage>
        <taxon>Bacteria</taxon>
        <taxon>Bacillati</taxon>
        <taxon>Bacillota</taxon>
        <taxon>Bacilli</taxon>
        <taxon>Bacillales</taxon>
        <taxon>Bacillaceae</taxon>
        <taxon>Lysinibacillus</taxon>
    </lineage>
</organism>
<keyword evidence="2" id="KW-1185">Reference proteome</keyword>
<accession>A0ABX7AXV6</accession>
<name>A0ABX7AXV6_9BACI</name>
<proteinExistence type="predicted"/>
<protein>
    <submittedName>
        <fullName evidence="1">Uncharacterized protein</fullName>
    </submittedName>
</protein>
<dbReference type="RefSeq" id="WP_143115062.1">
    <property type="nucleotide sequence ID" value="NZ_CP067341.1"/>
</dbReference>
<reference evidence="1 2" key="1">
    <citation type="submission" date="2020-01" db="EMBL/GenBank/DDBJ databases">
        <authorList>
            <person name="Liu G."/>
            <person name="Liu B."/>
        </authorList>
    </citation>
    <scope>NUCLEOTIDE SEQUENCE [LARGE SCALE GENOMIC DNA]</scope>
    <source>
        <strain evidence="1 2">FJAT-51161</strain>
    </source>
</reference>
<dbReference type="Proteomes" id="UP000596049">
    <property type="component" value="Chromosome"/>
</dbReference>
<dbReference type="EMBL" id="CP067341">
    <property type="protein sequence ID" value="QQP14624.1"/>
    <property type="molecule type" value="Genomic_DNA"/>
</dbReference>
<gene>
    <name evidence="1" type="ORF">FJQ98_11820</name>
</gene>
<evidence type="ECO:0000313" key="2">
    <source>
        <dbReference type="Proteomes" id="UP000596049"/>
    </source>
</evidence>
<sequence>MRPWSASNAPQEALRESEAAAAIFYLCESEATATIFYLCESEATATTNVFCSESEAAATIFYLCESEATATKRPVGMEINLTVMSHFYNLLVLTCQLCNLSEFYNFNIPSLEVKQNGNRRPTNTGNKRNAC</sequence>
<evidence type="ECO:0000313" key="1">
    <source>
        <dbReference type="EMBL" id="QQP14624.1"/>
    </source>
</evidence>